<evidence type="ECO:0000313" key="3">
    <source>
        <dbReference type="Proteomes" id="UP000688137"/>
    </source>
</evidence>
<feature type="coiled-coil region" evidence="1">
    <location>
        <begin position="223"/>
        <end position="594"/>
    </location>
</feature>
<evidence type="ECO:0000256" key="1">
    <source>
        <dbReference type="SAM" id="Coils"/>
    </source>
</evidence>
<evidence type="ECO:0000313" key="2">
    <source>
        <dbReference type="EMBL" id="CAD8108805.1"/>
    </source>
</evidence>
<organism evidence="2 3">
    <name type="scientific">Paramecium primaurelia</name>
    <dbReference type="NCBI Taxonomy" id="5886"/>
    <lineage>
        <taxon>Eukaryota</taxon>
        <taxon>Sar</taxon>
        <taxon>Alveolata</taxon>
        <taxon>Ciliophora</taxon>
        <taxon>Intramacronucleata</taxon>
        <taxon>Oligohymenophorea</taxon>
        <taxon>Peniculida</taxon>
        <taxon>Parameciidae</taxon>
        <taxon>Paramecium</taxon>
    </lineage>
</organism>
<keyword evidence="1" id="KW-0175">Coiled coil</keyword>
<dbReference type="OMA" id="IAIDEWN"/>
<gene>
    <name evidence="2" type="ORF">PPRIM_AZ9-3.1.T1380067</name>
</gene>
<reference evidence="2" key="1">
    <citation type="submission" date="2021-01" db="EMBL/GenBank/DDBJ databases">
        <authorList>
            <consortium name="Genoscope - CEA"/>
            <person name="William W."/>
        </authorList>
    </citation>
    <scope>NUCLEOTIDE SEQUENCE</scope>
</reference>
<comment type="caution">
    <text evidence="2">The sequence shown here is derived from an EMBL/GenBank/DDBJ whole genome shotgun (WGS) entry which is preliminary data.</text>
</comment>
<dbReference type="AlphaFoldDB" id="A0A8S1Q0M6"/>
<dbReference type="EMBL" id="CAJJDM010000142">
    <property type="protein sequence ID" value="CAD8108805.1"/>
    <property type="molecule type" value="Genomic_DNA"/>
</dbReference>
<dbReference type="Proteomes" id="UP000688137">
    <property type="component" value="Unassembled WGS sequence"/>
</dbReference>
<accession>A0A8S1Q0M6</accession>
<sequence length="804" mass="97570">MIQNQSELEGNNSMQAQKKISVKLQIRLDNANNEEQNDNQIIQNVFVYYQDQNEMSIDFNHSKMEIDNNQIWFANIEIDPNNVYKYFYKVQQKNKIKQESQTRYFKYDQNGRIAIDEWNSVWCLYRYQQEDPKILEYFQIKIKDYHKKSYQSIDHQNVNESGITYLECSETLKFQEQQKRQFAFIYKNNQDQVELSNQFDPRKGNSFMNNYVLNKFKESIILSNEQEQRINTLVSQKQNISNKNEEQYKKIIQNLENKYNMKQIEVNDYRLQLQKEIERIKESKNKIDQLEQRLKSLESENNHLIITIQENERLFNIKLKQQEYQREDQILKYLDNKNIEFQNKMEQVQKRNNEMLKKQQEKMEEDQKSLQKKSQEVINKYIQMLEEANQKIRNQELKSIQFESDDIKIQIDQSEIPEDYKQNIKDLEQTILQYKNTEQSLKKEKEEVEKYYNDKHEKQKSQYQLKTQDLLNKGVQCQQELNKCKQLLELKIKESEEKVQKHDQKVERYQIQLKVLQEKFKKKSDDLEILLQAFKELKEKLEKEQEKNYQLQQELEYTIKSSEQKRQEEFMNFRQAHDQEIKQLQQQNQQELLLEKQKHEQLQIEQQYQQKQMLNELMESTYQKISDVILDPYFDIQKKFHNNLILNFKSEIKTVIKENIDNFETPINQLSLKLSHIEEETLEELKLKALEKHDELVSTIQKFKDDSKIENAQILKESFSKYTAVCNQIQDMAMKINFNNDSDGEYIFQLTQWKSVLDQKLDSVFRLISFSNELQGWNQQFENSRDTITKAYFDLQIRHKSSIK</sequence>
<protein>
    <submittedName>
        <fullName evidence="2">Uncharacterized protein</fullName>
    </submittedName>
</protein>
<proteinExistence type="predicted"/>
<keyword evidence="3" id="KW-1185">Reference proteome</keyword>
<name>A0A8S1Q0M6_PARPR</name>